<dbReference type="OrthoDB" id="126781at2759"/>
<feature type="transmembrane region" description="Helical" evidence="1">
    <location>
        <begin position="62"/>
        <end position="83"/>
    </location>
</feature>
<evidence type="ECO:0000256" key="1">
    <source>
        <dbReference type="SAM" id="Phobius"/>
    </source>
</evidence>
<keyword evidence="1" id="KW-1133">Transmembrane helix</keyword>
<protein>
    <submittedName>
        <fullName evidence="2">Uncharacterized protein</fullName>
    </submittedName>
</protein>
<evidence type="ECO:0000313" key="3">
    <source>
        <dbReference type="Proteomes" id="UP000694044"/>
    </source>
</evidence>
<dbReference type="Proteomes" id="UP000694044">
    <property type="component" value="Unassembled WGS sequence"/>
</dbReference>
<keyword evidence="1" id="KW-0472">Membrane</keyword>
<organism evidence="2 3">
    <name type="scientific">Phytophthora pseudosyringae</name>
    <dbReference type="NCBI Taxonomy" id="221518"/>
    <lineage>
        <taxon>Eukaryota</taxon>
        <taxon>Sar</taxon>
        <taxon>Stramenopiles</taxon>
        <taxon>Oomycota</taxon>
        <taxon>Peronosporomycetes</taxon>
        <taxon>Peronosporales</taxon>
        <taxon>Peronosporaceae</taxon>
        <taxon>Phytophthora</taxon>
    </lineage>
</organism>
<proteinExistence type="predicted"/>
<comment type="caution">
    <text evidence="2">The sequence shown here is derived from an EMBL/GenBank/DDBJ whole genome shotgun (WGS) entry which is preliminary data.</text>
</comment>
<keyword evidence="3" id="KW-1185">Reference proteome</keyword>
<accession>A0A8T1VIM2</accession>
<reference evidence="2" key="1">
    <citation type="submission" date="2021-02" db="EMBL/GenBank/DDBJ databases">
        <authorList>
            <person name="Palmer J.M."/>
        </authorList>
    </citation>
    <scope>NUCLEOTIDE SEQUENCE</scope>
    <source>
        <strain evidence="2">SCRP734</strain>
    </source>
</reference>
<name>A0A8T1VIM2_9STRA</name>
<evidence type="ECO:0000313" key="2">
    <source>
        <dbReference type="EMBL" id="KAG7380039.1"/>
    </source>
</evidence>
<keyword evidence="1" id="KW-0812">Transmembrane</keyword>
<dbReference type="AlphaFoldDB" id="A0A8T1VIM2"/>
<dbReference type="EMBL" id="JAGDFM010000315">
    <property type="protein sequence ID" value="KAG7380039.1"/>
    <property type="molecule type" value="Genomic_DNA"/>
</dbReference>
<sequence>MGRGNNSSAYRDMDEGFFAALDEATYKCHESPVKKNSPCSMLSESTILHKHYEQRRAVRTKVVATLSLLLLAGVGTAALYSSVNASAWAMTMRGPCAMFRGSLTANSGDPVVPNSGEVYTGEDSPDFGAAILAADETDYALDDAVLDELDPYDEFHQAGKQLEAN</sequence>
<gene>
    <name evidence="2" type="ORF">PHYPSEUDO_007851</name>
</gene>